<dbReference type="Gene3D" id="3.40.850.10">
    <property type="entry name" value="Kinesin motor domain"/>
    <property type="match status" value="1"/>
</dbReference>
<keyword evidence="2 3" id="KW-0067">ATP-binding</keyword>
<keyword evidence="4" id="KW-0493">Microtubule</keyword>
<feature type="binding site" evidence="3">
    <location>
        <begin position="107"/>
        <end position="114"/>
    </location>
    <ligand>
        <name>ATP</name>
        <dbReference type="ChEBI" id="CHEBI:30616"/>
    </ligand>
</feature>
<feature type="region of interest" description="Disordered" evidence="5">
    <location>
        <begin position="493"/>
        <end position="523"/>
    </location>
</feature>
<dbReference type="InterPro" id="IPR027417">
    <property type="entry name" value="P-loop_NTPase"/>
</dbReference>
<evidence type="ECO:0000256" key="1">
    <source>
        <dbReference type="ARBA" id="ARBA00022741"/>
    </source>
</evidence>
<dbReference type="InterPro" id="IPR001752">
    <property type="entry name" value="Kinesin_motor_dom"/>
</dbReference>
<accession>A0A7S4FKR2</accession>
<dbReference type="CDD" id="cd19757">
    <property type="entry name" value="Bbox1"/>
    <property type="match status" value="2"/>
</dbReference>
<evidence type="ECO:0000256" key="2">
    <source>
        <dbReference type="ARBA" id="ARBA00022840"/>
    </source>
</evidence>
<dbReference type="Pfam" id="PF00225">
    <property type="entry name" value="Kinesin"/>
    <property type="match status" value="1"/>
</dbReference>
<dbReference type="SUPFAM" id="SSF52540">
    <property type="entry name" value="P-loop containing nucleoside triphosphate hydrolases"/>
    <property type="match status" value="1"/>
</dbReference>
<evidence type="ECO:0000256" key="4">
    <source>
        <dbReference type="RuleBase" id="RU000394"/>
    </source>
</evidence>
<dbReference type="GO" id="GO:0008017">
    <property type="term" value="F:microtubule binding"/>
    <property type="evidence" value="ECO:0007669"/>
    <property type="project" value="InterPro"/>
</dbReference>
<dbReference type="GO" id="GO:0003777">
    <property type="term" value="F:microtubule motor activity"/>
    <property type="evidence" value="ECO:0007669"/>
    <property type="project" value="InterPro"/>
</dbReference>
<evidence type="ECO:0000256" key="3">
    <source>
        <dbReference type="PROSITE-ProRule" id="PRU00283"/>
    </source>
</evidence>
<dbReference type="InterPro" id="IPR000315">
    <property type="entry name" value="Znf_B-box"/>
</dbReference>
<dbReference type="PANTHER" id="PTHR47117">
    <property type="entry name" value="STAR-RELATED LIPID TRANSFER PROTEIN 9"/>
    <property type="match status" value="1"/>
</dbReference>
<keyword evidence="1 3" id="KW-0547">Nucleotide-binding</keyword>
<dbReference type="PRINTS" id="PR00380">
    <property type="entry name" value="KINESINHEAVY"/>
</dbReference>
<dbReference type="PROSITE" id="PS00411">
    <property type="entry name" value="KINESIN_MOTOR_1"/>
    <property type="match status" value="1"/>
</dbReference>
<organism evidence="7">
    <name type="scientific">Eutreptiella gymnastica</name>
    <dbReference type="NCBI Taxonomy" id="73025"/>
    <lineage>
        <taxon>Eukaryota</taxon>
        <taxon>Discoba</taxon>
        <taxon>Euglenozoa</taxon>
        <taxon>Euglenida</taxon>
        <taxon>Spirocuta</taxon>
        <taxon>Euglenophyceae</taxon>
        <taxon>Eutreptiales</taxon>
        <taxon>Eutreptiaceae</taxon>
        <taxon>Eutreptiella</taxon>
    </lineage>
</organism>
<gene>
    <name evidence="7" type="ORF">EGYM00163_LOCUS11576</name>
</gene>
<dbReference type="SMART" id="SM00336">
    <property type="entry name" value="BBOX"/>
    <property type="match status" value="2"/>
</dbReference>
<dbReference type="InterPro" id="IPR019821">
    <property type="entry name" value="Kinesin_motor_CS"/>
</dbReference>
<evidence type="ECO:0000313" key="7">
    <source>
        <dbReference type="EMBL" id="CAE0800455.1"/>
    </source>
</evidence>
<dbReference type="InterPro" id="IPR036961">
    <property type="entry name" value="Kinesin_motor_dom_sf"/>
</dbReference>
<dbReference type="GO" id="GO:0005524">
    <property type="term" value="F:ATP binding"/>
    <property type="evidence" value="ECO:0007669"/>
    <property type="project" value="UniProtKB-UniRule"/>
</dbReference>
<name>A0A7S4FKR2_9EUGL</name>
<dbReference type="GO" id="GO:0008270">
    <property type="term" value="F:zinc ion binding"/>
    <property type="evidence" value="ECO:0007669"/>
    <property type="project" value="InterPro"/>
</dbReference>
<dbReference type="EMBL" id="HBJA01034384">
    <property type="protein sequence ID" value="CAE0800455.1"/>
    <property type="molecule type" value="Transcribed_RNA"/>
</dbReference>
<dbReference type="SMART" id="SM00129">
    <property type="entry name" value="KISc"/>
    <property type="match status" value="1"/>
</dbReference>
<dbReference type="GO" id="GO:0007018">
    <property type="term" value="P:microtubule-based movement"/>
    <property type="evidence" value="ECO:0007669"/>
    <property type="project" value="InterPro"/>
</dbReference>
<evidence type="ECO:0000256" key="5">
    <source>
        <dbReference type="SAM" id="MobiDB-lite"/>
    </source>
</evidence>
<proteinExistence type="inferred from homology"/>
<dbReference type="PROSITE" id="PS50067">
    <property type="entry name" value="KINESIN_MOTOR_2"/>
    <property type="match status" value="1"/>
</dbReference>
<comment type="similarity">
    <text evidence="3 4">Belongs to the TRAFAC class myosin-kinesin ATPase superfamily. Kinesin family.</text>
</comment>
<reference evidence="7" key="1">
    <citation type="submission" date="2021-01" db="EMBL/GenBank/DDBJ databases">
        <authorList>
            <person name="Corre E."/>
            <person name="Pelletier E."/>
            <person name="Niang G."/>
            <person name="Scheremetjew M."/>
            <person name="Finn R."/>
            <person name="Kale V."/>
            <person name="Holt S."/>
            <person name="Cochrane G."/>
            <person name="Meng A."/>
            <person name="Brown T."/>
            <person name="Cohen L."/>
        </authorList>
    </citation>
    <scope>NUCLEOTIDE SEQUENCE</scope>
    <source>
        <strain evidence="7">CCMP1594</strain>
    </source>
</reference>
<feature type="domain" description="Kinesin motor" evidence="6">
    <location>
        <begin position="9"/>
        <end position="370"/>
    </location>
</feature>
<dbReference type="GO" id="GO:0005874">
    <property type="term" value="C:microtubule"/>
    <property type="evidence" value="ECO:0007669"/>
    <property type="project" value="UniProtKB-KW"/>
</dbReference>
<keyword evidence="3 4" id="KW-0505">Motor protein</keyword>
<sequence length="812" mass="90873">MGKKGSSDNVKVMVRVRPFNKKEIEENGGQIPFCTVTARQGVIQSCDPADPDNKQEFAFDHVFWSIPNEQLQTEVPFAQQEDVFEHAGKPAIENLFDGFNGCIFAYGQTSSGKTHSMMGYVPPKEQRGLIPRLCEALFERIHEAEDACKDITMTQGANRKVEYKVTLSYLEIYNEKVQDLLTPKRAREEELKVLYDPKTGPTVKGLKSVEVKTWEAVNRQFEIGSEQRSVAATAMNAVSSRSHAVVQIVMHQTEIVAFINGKPKIVNRESRINLVDLAGSEKVQKSQVQGQGLKEAIGINQSLTCLGRVIDGLVKGDKHVPYRDSVLTQLLSDSLGGNSRTTMLAALSPAAINFDETVSTLRYASRARQIVNVVKVNEDPTAQLIRELQEELAQIKQAIRDGDVGEVQALGRRASTIQSARSDQEEKASEIQKMLANLQVREQVSNAQQEQREEKWAQERQIISRGHKKAVAELEEEKEELLRQRSELREKAQELERDVDAQKKEQQRIKEEEQEHKEKSEVEKKALKRKMIVNRFRQASDKALAMEKKEDLSGVIAGLKAEADGLQDRLNELDRQLADRPPKYRGLYIGQSMAMDYPGARVCDICDASPAAFYCPDSGDECLCELCARNQLRSIQTRNHRMIPLHPPPLGIVMCEFCGNERATWTCAECIPERLCSDCDDIRHRNKKRNWHTRVPGVNLGMDAMEQKEEQRPIYPEAPEALMLPPPPTQGGTFMAASYTRSPAGVYGPAASYVRSPAGYGAPAYATYTQPAGSMYRAASPSPVYSAASPKGYASGYSYVSQTVPTYRQAYY</sequence>
<evidence type="ECO:0000259" key="6">
    <source>
        <dbReference type="PROSITE" id="PS50067"/>
    </source>
</evidence>
<protein>
    <recommendedName>
        <fullName evidence="4">Kinesin-like protein</fullName>
    </recommendedName>
</protein>
<dbReference type="AlphaFoldDB" id="A0A7S4FKR2"/>